<proteinExistence type="predicted"/>
<dbReference type="Proteomes" id="UP001596250">
    <property type="component" value="Unassembled WGS sequence"/>
</dbReference>
<feature type="transmembrane region" description="Helical" evidence="1">
    <location>
        <begin position="194"/>
        <end position="211"/>
    </location>
</feature>
<evidence type="ECO:0000256" key="1">
    <source>
        <dbReference type="SAM" id="Phobius"/>
    </source>
</evidence>
<keyword evidence="1" id="KW-1133">Transmembrane helix</keyword>
<name>A0ABW1INF9_9BACL</name>
<reference evidence="3" key="1">
    <citation type="journal article" date="2019" name="Int. J. Syst. Evol. Microbiol.">
        <title>The Global Catalogue of Microorganisms (GCM) 10K type strain sequencing project: providing services to taxonomists for standard genome sequencing and annotation.</title>
        <authorList>
            <consortium name="The Broad Institute Genomics Platform"/>
            <consortium name="The Broad Institute Genome Sequencing Center for Infectious Disease"/>
            <person name="Wu L."/>
            <person name="Ma J."/>
        </authorList>
    </citation>
    <scope>NUCLEOTIDE SEQUENCE [LARGE SCALE GENOMIC DNA]</scope>
    <source>
        <strain evidence="3">CCM 8749</strain>
    </source>
</reference>
<keyword evidence="1" id="KW-0472">Membrane</keyword>
<evidence type="ECO:0000313" key="3">
    <source>
        <dbReference type="Proteomes" id="UP001596250"/>
    </source>
</evidence>
<keyword evidence="3" id="KW-1185">Reference proteome</keyword>
<comment type="caution">
    <text evidence="2">The sequence shown here is derived from an EMBL/GenBank/DDBJ whole genome shotgun (WGS) entry which is preliminary data.</text>
</comment>
<evidence type="ECO:0000313" key="2">
    <source>
        <dbReference type="EMBL" id="MFC5986615.1"/>
    </source>
</evidence>
<dbReference type="RefSeq" id="WP_379893934.1">
    <property type="nucleotide sequence ID" value="NZ_CBCSCT010000087.1"/>
</dbReference>
<dbReference type="EMBL" id="JBHSQV010000122">
    <property type="protein sequence ID" value="MFC5986615.1"/>
    <property type="molecule type" value="Genomic_DNA"/>
</dbReference>
<feature type="transmembrane region" description="Helical" evidence="1">
    <location>
        <begin position="223"/>
        <end position="256"/>
    </location>
</feature>
<accession>A0ABW1INF9</accession>
<gene>
    <name evidence="2" type="ORF">ACFPXP_09315</name>
</gene>
<protein>
    <submittedName>
        <fullName evidence="2">Uncharacterized protein</fullName>
    </submittedName>
</protein>
<organism evidence="2 3">
    <name type="scientific">Marinicrinis lubricantis</name>
    <dbReference type="NCBI Taxonomy" id="2086470"/>
    <lineage>
        <taxon>Bacteria</taxon>
        <taxon>Bacillati</taxon>
        <taxon>Bacillota</taxon>
        <taxon>Bacilli</taxon>
        <taxon>Bacillales</taxon>
        <taxon>Paenibacillaceae</taxon>
    </lineage>
</organism>
<sequence>MNWKAATGLAAALLILVGAWFYEHRSEALYDRIIHQQGYEISLIQEQVAVEFFLQPEWIPDERDEETILHLTVEEMHDTKIILEKVRREGNQFYIELDANPSPNRISGQLLTTSYVNSDGSYSTSNFNDRWIIMDHEKKKIDFDGYGMGDGPGNLSSFSFDDRYLEQIDQGAYIRFSGYNLYGYRLLESGVKLYIDYAIFLGSLIALMLLYRKRTEQENGLGLKLVGYTLLGGFTFAFNDFKLPLGFFIYLVFFQYTSSNRRIKHLAALLGLALYVWRLF</sequence>
<keyword evidence="1" id="KW-0812">Transmembrane</keyword>